<comment type="caution">
    <text evidence="2">The sequence shown here is derived from an EMBL/GenBank/DDBJ whole genome shotgun (WGS) entry which is preliminary data.</text>
</comment>
<proteinExistence type="predicted"/>
<evidence type="ECO:0008006" key="4">
    <source>
        <dbReference type="Google" id="ProtNLM"/>
    </source>
</evidence>
<organism evidence="2 3">
    <name type="scientific">Coemansia erecta</name>
    <dbReference type="NCBI Taxonomy" id="147472"/>
    <lineage>
        <taxon>Eukaryota</taxon>
        <taxon>Fungi</taxon>
        <taxon>Fungi incertae sedis</taxon>
        <taxon>Zoopagomycota</taxon>
        <taxon>Kickxellomycotina</taxon>
        <taxon>Kickxellomycetes</taxon>
        <taxon>Kickxellales</taxon>
        <taxon>Kickxellaceae</taxon>
        <taxon>Coemansia</taxon>
    </lineage>
</organism>
<feature type="compositionally biased region" description="Polar residues" evidence="1">
    <location>
        <begin position="17"/>
        <end position="31"/>
    </location>
</feature>
<feature type="region of interest" description="Disordered" evidence="1">
    <location>
        <begin position="73"/>
        <end position="112"/>
    </location>
</feature>
<dbReference type="OrthoDB" id="9999611at2759"/>
<evidence type="ECO:0000313" key="3">
    <source>
        <dbReference type="Proteomes" id="UP001149813"/>
    </source>
</evidence>
<gene>
    <name evidence="2" type="ORF">LPJ53_000657</name>
</gene>
<dbReference type="EMBL" id="JANBOJ010000011">
    <property type="protein sequence ID" value="KAJ1725161.1"/>
    <property type="molecule type" value="Genomic_DNA"/>
</dbReference>
<feature type="compositionally biased region" description="Basic and acidic residues" evidence="1">
    <location>
        <begin position="36"/>
        <end position="53"/>
    </location>
</feature>
<protein>
    <recommendedName>
        <fullName evidence="4">CsbD-like domain-containing protein</fullName>
    </recommendedName>
</protein>
<name>A0A9W7Y1J6_9FUNG</name>
<reference evidence="2" key="1">
    <citation type="submission" date="2022-07" db="EMBL/GenBank/DDBJ databases">
        <title>Phylogenomic reconstructions and comparative analyses of Kickxellomycotina fungi.</title>
        <authorList>
            <person name="Reynolds N.K."/>
            <person name="Stajich J.E."/>
            <person name="Barry K."/>
            <person name="Grigoriev I.V."/>
            <person name="Crous P."/>
            <person name="Smith M.E."/>
        </authorList>
    </citation>
    <scope>NUCLEOTIDE SEQUENCE</scope>
    <source>
        <strain evidence="2">NBRC 32514</strain>
    </source>
</reference>
<dbReference type="AlphaFoldDB" id="A0A9W7Y1J6"/>
<accession>A0A9W7Y1J6</accession>
<sequence length="112" mass="12005">MSNIMNQAIGSAKETLGNLTGNKDLQESGRQQWAEAKGEQELHQQKAEREKNAPEAYRAVDAAKEMGGAAMEKVGAATGNKQMESDGRSARAQAAGEGSYHDKLAEQKNDAQ</sequence>
<feature type="region of interest" description="Disordered" evidence="1">
    <location>
        <begin position="1"/>
        <end position="56"/>
    </location>
</feature>
<dbReference type="Proteomes" id="UP001149813">
    <property type="component" value="Unassembled WGS sequence"/>
</dbReference>
<feature type="compositionally biased region" description="Basic and acidic residues" evidence="1">
    <location>
        <begin position="99"/>
        <end position="112"/>
    </location>
</feature>
<evidence type="ECO:0000313" key="2">
    <source>
        <dbReference type="EMBL" id="KAJ1725161.1"/>
    </source>
</evidence>
<evidence type="ECO:0000256" key="1">
    <source>
        <dbReference type="SAM" id="MobiDB-lite"/>
    </source>
</evidence>
<keyword evidence="3" id="KW-1185">Reference proteome</keyword>